<dbReference type="Proteomes" id="UP000645555">
    <property type="component" value="Unassembled WGS sequence"/>
</dbReference>
<keyword evidence="2" id="KW-0288">FMN</keyword>
<dbReference type="InterPro" id="IPR029039">
    <property type="entry name" value="Flavoprotein-like_sf"/>
</dbReference>
<dbReference type="SUPFAM" id="SSF52218">
    <property type="entry name" value="Flavoproteins"/>
    <property type="match status" value="1"/>
</dbReference>
<keyword evidence="3" id="KW-0560">Oxidoreductase</keyword>
<dbReference type="NCBIfam" id="TIGR04037">
    <property type="entry name" value="LLM_duo_CE1759"/>
    <property type="match status" value="1"/>
</dbReference>
<comment type="caution">
    <text evidence="6">The sequence shown here is derived from an EMBL/GenBank/DDBJ whole genome shotgun (WGS) entry which is preliminary data.</text>
</comment>
<dbReference type="PANTHER" id="PTHR43408:SF2">
    <property type="entry name" value="FMN REDUCTASE (NADPH)"/>
    <property type="match status" value="1"/>
</dbReference>
<dbReference type="InterPro" id="IPR023932">
    <property type="entry name" value="CE1759_FMN_reduct"/>
</dbReference>
<dbReference type="Pfam" id="PF03358">
    <property type="entry name" value="FMN_red"/>
    <property type="match status" value="1"/>
</dbReference>
<feature type="domain" description="NADPH-dependent FMN reductase-like" evidence="5">
    <location>
        <begin position="1"/>
        <end position="151"/>
    </location>
</feature>
<reference evidence="6" key="2">
    <citation type="submission" date="2020-09" db="EMBL/GenBank/DDBJ databases">
        <authorList>
            <person name="Sun Q."/>
            <person name="Ohkuma M."/>
        </authorList>
    </citation>
    <scope>NUCLEOTIDE SEQUENCE</scope>
    <source>
        <strain evidence="6">JCM 4956</strain>
    </source>
</reference>
<proteinExistence type="predicted"/>
<dbReference type="AlphaFoldDB" id="A0A918NQ25"/>
<evidence type="ECO:0000256" key="3">
    <source>
        <dbReference type="ARBA" id="ARBA00023002"/>
    </source>
</evidence>
<evidence type="ECO:0000259" key="5">
    <source>
        <dbReference type="Pfam" id="PF03358"/>
    </source>
</evidence>
<dbReference type="GO" id="GO:0016491">
    <property type="term" value="F:oxidoreductase activity"/>
    <property type="evidence" value="ECO:0007669"/>
    <property type="project" value="UniProtKB-KW"/>
</dbReference>
<dbReference type="InterPro" id="IPR051814">
    <property type="entry name" value="NAD(P)H-dep_FMN_reductase"/>
</dbReference>
<name>A0A918NQ25_9ACTN</name>
<protein>
    <submittedName>
        <fullName evidence="6">Oxidoreductase</fullName>
    </submittedName>
</protein>
<accession>A0A918NQ25</accession>
<dbReference type="PANTHER" id="PTHR43408">
    <property type="entry name" value="FMN REDUCTASE (NADPH)"/>
    <property type="match status" value="1"/>
</dbReference>
<dbReference type="EMBL" id="BMWD01000028">
    <property type="protein sequence ID" value="GGX87215.1"/>
    <property type="molecule type" value="Genomic_DNA"/>
</dbReference>
<organism evidence="6 7">
    <name type="scientific">Streptomyces fructofermentans</name>
    <dbReference type="NCBI Taxonomy" id="152141"/>
    <lineage>
        <taxon>Bacteria</taxon>
        <taxon>Bacillati</taxon>
        <taxon>Actinomycetota</taxon>
        <taxon>Actinomycetes</taxon>
        <taxon>Kitasatosporales</taxon>
        <taxon>Streptomycetaceae</taxon>
        <taxon>Streptomyces</taxon>
    </lineage>
</organism>
<evidence type="ECO:0000256" key="2">
    <source>
        <dbReference type="ARBA" id="ARBA00022643"/>
    </source>
</evidence>
<evidence type="ECO:0000256" key="1">
    <source>
        <dbReference type="ARBA" id="ARBA00022630"/>
    </source>
</evidence>
<evidence type="ECO:0000313" key="7">
    <source>
        <dbReference type="Proteomes" id="UP000645555"/>
    </source>
</evidence>
<reference evidence="6" key="1">
    <citation type="journal article" date="2014" name="Int. J. Syst. Evol. Microbiol.">
        <title>Complete genome sequence of Corynebacterium casei LMG S-19264T (=DSM 44701T), isolated from a smear-ripened cheese.</title>
        <authorList>
            <consortium name="US DOE Joint Genome Institute (JGI-PGF)"/>
            <person name="Walter F."/>
            <person name="Albersmeier A."/>
            <person name="Kalinowski J."/>
            <person name="Ruckert C."/>
        </authorList>
    </citation>
    <scope>NUCLEOTIDE SEQUENCE</scope>
    <source>
        <strain evidence="6">JCM 4956</strain>
    </source>
</reference>
<keyword evidence="1" id="KW-0285">Flavoprotein</keyword>
<keyword evidence="7" id="KW-1185">Reference proteome</keyword>
<feature type="region of interest" description="Disordered" evidence="4">
    <location>
        <begin position="183"/>
        <end position="205"/>
    </location>
</feature>
<gene>
    <name evidence="6" type="ORF">GCM10010515_63240</name>
</gene>
<dbReference type="RefSeq" id="WP_190039026.1">
    <property type="nucleotide sequence ID" value="NZ_BMWD01000028.1"/>
</dbReference>
<feature type="compositionally biased region" description="Low complexity" evidence="4">
    <location>
        <begin position="192"/>
        <end position="205"/>
    </location>
</feature>
<sequence length="231" mass="23411">MRLVVVSAGLSVPSSTRLLADRLATAVSDRAGGQGAVDVRVVELRDLAVEIAHNLTTGFPGPALASALDAVATADGLIVVTPVFSASYSGLFKSFFDVLDPEALTGRPVLIAATGGSARHSLVLEHALRPLFSYLRAVVVPTGVYAASEDWGAEGLAERIERAAAELAGLMRGLTAGARVAAGPAGSADRAGSPPESVQVPVSVPAPGGPVGAGGFEVIPFEQQLAALRPE</sequence>
<dbReference type="Gene3D" id="3.40.50.360">
    <property type="match status" value="1"/>
</dbReference>
<dbReference type="InterPro" id="IPR005025">
    <property type="entry name" value="FMN_Rdtase-like_dom"/>
</dbReference>
<evidence type="ECO:0000313" key="6">
    <source>
        <dbReference type="EMBL" id="GGX87215.1"/>
    </source>
</evidence>
<evidence type="ECO:0000256" key="4">
    <source>
        <dbReference type="SAM" id="MobiDB-lite"/>
    </source>
</evidence>